<dbReference type="InterPro" id="IPR029034">
    <property type="entry name" value="Cystine-knot_cytokine"/>
</dbReference>
<evidence type="ECO:0000256" key="2">
    <source>
        <dbReference type="ARBA" id="ARBA00023030"/>
    </source>
</evidence>
<evidence type="ECO:0000313" key="4">
    <source>
        <dbReference type="EnsemblMetazoa" id="CapteP217706"/>
    </source>
</evidence>
<sequence length="160" mass="18084">MSEQEGLRRKYTITGLYSQLEEYPGLMERRLHVGSHKPQLPSEVNKRSSLLEVDVASARDINDTEVAVFQPEFGATQAHQWFYTVTCMNDHPAIDRECPGCCIGINHNSYRSQCRQTFSLVYALITRNRGHSFLWAPVQIPSSCNCAITSKNIPLAVPQL</sequence>
<organism evidence="4 5">
    <name type="scientific">Capitella teleta</name>
    <name type="common">Polychaete worm</name>
    <dbReference type="NCBI Taxonomy" id="283909"/>
    <lineage>
        <taxon>Eukaryota</taxon>
        <taxon>Metazoa</taxon>
        <taxon>Spiralia</taxon>
        <taxon>Lophotrochozoa</taxon>
        <taxon>Annelida</taxon>
        <taxon>Polychaeta</taxon>
        <taxon>Sedentaria</taxon>
        <taxon>Scolecida</taxon>
        <taxon>Capitellidae</taxon>
        <taxon>Capitella</taxon>
    </lineage>
</organism>
<reference evidence="5" key="1">
    <citation type="submission" date="2012-12" db="EMBL/GenBank/DDBJ databases">
        <authorList>
            <person name="Hellsten U."/>
            <person name="Grimwood J."/>
            <person name="Chapman J.A."/>
            <person name="Shapiro H."/>
            <person name="Aerts A."/>
            <person name="Otillar R.P."/>
            <person name="Terry A.Y."/>
            <person name="Boore J.L."/>
            <person name="Simakov O."/>
            <person name="Marletaz F."/>
            <person name="Cho S.-J."/>
            <person name="Edsinger-Gonzales E."/>
            <person name="Havlak P."/>
            <person name="Kuo D.-H."/>
            <person name="Larsson T."/>
            <person name="Lv J."/>
            <person name="Arendt D."/>
            <person name="Savage R."/>
            <person name="Osoegawa K."/>
            <person name="de Jong P."/>
            <person name="Lindberg D.R."/>
            <person name="Seaver E.C."/>
            <person name="Weisblat D.A."/>
            <person name="Putnam N.H."/>
            <person name="Grigoriev I.V."/>
            <person name="Rokhsar D.S."/>
        </authorList>
    </citation>
    <scope>NUCLEOTIDE SEQUENCE</scope>
    <source>
        <strain evidence="5">I ESC-2004</strain>
    </source>
</reference>
<dbReference type="GO" id="GO:0043524">
    <property type="term" value="P:negative regulation of neuron apoptotic process"/>
    <property type="evidence" value="ECO:0007669"/>
    <property type="project" value="TreeGrafter"/>
</dbReference>
<dbReference type="PANTHER" id="PTHR11589">
    <property type="entry name" value="NERVE GROWTH FACTOR NGF -RELATED"/>
    <property type="match status" value="1"/>
</dbReference>
<dbReference type="SUPFAM" id="SSF57501">
    <property type="entry name" value="Cystine-knot cytokines"/>
    <property type="match status" value="1"/>
</dbReference>
<dbReference type="GO" id="GO:0008083">
    <property type="term" value="F:growth factor activity"/>
    <property type="evidence" value="ECO:0007669"/>
    <property type="project" value="UniProtKB-KW"/>
</dbReference>
<evidence type="ECO:0000256" key="1">
    <source>
        <dbReference type="ARBA" id="ARBA00010783"/>
    </source>
</evidence>
<feature type="domain" description="Nerve growth factor-related" evidence="3">
    <location>
        <begin position="53"/>
        <end position="151"/>
    </location>
</feature>
<dbReference type="InterPro" id="IPR020408">
    <property type="entry name" value="Nerve_growth_factor-like"/>
</dbReference>
<dbReference type="PANTHER" id="PTHR11589:SF11">
    <property type="entry name" value="PREPRO-NEUROTROPHIN"/>
    <property type="match status" value="1"/>
</dbReference>
<comment type="similarity">
    <text evidence="1">Belongs to the NGF-beta family.</text>
</comment>
<accession>X2AMK2</accession>
<reference evidence="5" key="2">
    <citation type="journal article" date="2013" name="Nature">
        <title>Insights into bilaterian evolution from three spiralian genomes.</title>
        <authorList>
            <person name="Simakov O."/>
            <person name="Marletaz F."/>
            <person name="Cho S.J."/>
            <person name="Edsinger-Gonzales E."/>
            <person name="Havlak P."/>
            <person name="Hellsten U."/>
            <person name="Kuo D.H."/>
            <person name="Larsson T."/>
            <person name="Lv J."/>
            <person name="Arendt D."/>
            <person name="Savage R."/>
            <person name="Osoegawa K."/>
            <person name="de Jong P."/>
            <person name="Grimwood J."/>
            <person name="Chapman J.A."/>
            <person name="Shapiro H."/>
            <person name="Aerts A."/>
            <person name="Otillar R.P."/>
            <person name="Terry A.Y."/>
            <person name="Boore J.L."/>
            <person name="Grigoriev I.V."/>
            <person name="Lindberg D.R."/>
            <person name="Seaver E.C."/>
            <person name="Weisblat D.A."/>
            <person name="Putnam N.H."/>
            <person name="Rokhsar D.S."/>
        </authorList>
    </citation>
    <scope>NUCLEOTIDE SEQUENCE</scope>
    <source>
        <strain evidence="5">I ESC-2004</strain>
    </source>
</reference>
<name>X2AMK2_CAPTE</name>
<dbReference type="PROSITE" id="PS50270">
    <property type="entry name" value="NGF_2"/>
    <property type="match status" value="1"/>
</dbReference>
<evidence type="ECO:0000259" key="3">
    <source>
        <dbReference type="Pfam" id="PF00243"/>
    </source>
</evidence>
<dbReference type="Proteomes" id="UP000014760">
    <property type="component" value="Unassembled WGS sequence"/>
</dbReference>
<dbReference type="AlphaFoldDB" id="X2AMK2"/>
<dbReference type="OrthoDB" id="10040891at2759"/>
<dbReference type="GO" id="GO:0048812">
    <property type="term" value="P:neuron projection morphogenesis"/>
    <property type="evidence" value="ECO:0007669"/>
    <property type="project" value="TreeGrafter"/>
</dbReference>
<protein>
    <recommendedName>
        <fullName evidence="3">Nerve growth factor-related domain-containing protein</fullName>
    </recommendedName>
</protein>
<keyword evidence="2" id="KW-0339">Growth factor</keyword>
<keyword evidence="5" id="KW-1185">Reference proteome</keyword>
<dbReference type="GO" id="GO:0038180">
    <property type="term" value="P:nerve growth factor signaling pathway"/>
    <property type="evidence" value="ECO:0007669"/>
    <property type="project" value="TreeGrafter"/>
</dbReference>
<dbReference type="OMA" id="FLADPEC"/>
<reference evidence="4" key="3">
    <citation type="submission" date="2015-06" db="UniProtKB">
        <authorList>
            <consortium name="EnsemblMetazoa"/>
        </authorList>
    </citation>
    <scope>IDENTIFICATION</scope>
</reference>
<dbReference type="EMBL" id="AMQN01000221">
    <property type="status" value="NOT_ANNOTATED_CDS"/>
    <property type="molecule type" value="Genomic_DNA"/>
</dbReference>
<dbReference type="GO" id="GO:0005163">
    <property type="term" value="F:nerve growth factor receptor binding"/>
    <property type="evidence" value="ECO:0007669"/>
    <property type="project" value="TreeGrafter"/>
</dbReference>
<dbReference type="GO" id="GO:0021675">
    <property type="term" value="P:nerve development"/>
    <property type="evidence" value="ECO:0007669"/>
    <property type="project" value="TreeGrafter"/>
</dbReference>
<dbReference type="InterPro" id="IPR002072">
    <property type="entry name" value="Nerve_growth_factor-rel"/>
</dbReference>
<dbReference type="GO" id="GO:0007169">
    <property type="term" value="P:cell surface receptor protein tyrosine kinase signaling pathway"/>
    <property type="evidence" value="ECO:0007669"/>
    <property type="project" value="TreeGrafter"/>
</dbReference>
<dbReference type="Pfam" id="PF00243">
    <property type="entry name" value="NGF"/>
    <property type="match status" value="1"/>
</dbReference>
<evidence type="ECO:0000313" key="5">
    <source>
        <dbReference type="Proteomes" id="UP000014760"/>
    </source>
</evidence>
<dbReference type="Gene3D" id="2.10.90.10">
    <property type="entry name" value="Cystine-knot cytokines"/>
    <property type="match status" value="1"/>
</dbReference>
<dbReference type="EnsemblMetazoa" id="CapteT217706">
    <property type="protein sequence ID" value="CapteP217706"/>
    <property type="gene ID" value="CapteG217706"/>
</dbReference>
<proteinExistence type="inferred from homology"/>
<dbReference type="HOGENOM" id="CLU_1653785_0_0_1"/>